<evidence type="ECO:0000313" key="1">
    <source>
        <dbReference type="EMBL" id="GIY96020.1"/>
    </source>
</evidence>
<dbReference type="AlphaFoldDB" id="A0AAV4XPB2"/>
<sequence>MSSPGHRSDFWAEIPPRPAPYARMLRQGGKRCRSGCEKVMLVGEWVPRFCLLSQTMQFLEYNKLMNLEFARRGRFVILFRKSFLTSNHCFSSHSFKEMGVQLTPDEFSGFQGQNTPKDCF</sequence>
<organism evidence="1 2">
    <name type="scientific">Caerostris extrusa</name>
    <name type="common">Bark spider</name>
    <name type="synonym">Caerostris bankana</name>
    <dbReference type="NCBI Taxonomy" id="172846"/>
    <lineage>
        <taxon>Eukaryota</taxon>
        <taxon>Metazoa</taxon>
        <taxon>Ecdysozoa</taxon>
        <taxon>Arthropoda</taxon>
        <taxon>Chelicerata</taxon>
        <taxon>Arachnida</taxon>
        <taxon>Araneae</taxon>
        <taxon>Araneomorphae</taxon>
        <taxon>Entelegynae</taxon>
        <taxon>Araneoidea</taxon>
        <taxon>Araneidae</taxon>
        <taxon>Caerostris</taxon>
    </lineage>
</organism>
<comment type="caution">
    <text evidence="1">The sequence shown here is derived from an EMBL/GenBank/DDBJ whole genome shotgun (WGS) entry which is preliminary data.</text>
</comment>
<keyword evidence="2" id="KW-1185">Reference proteome</keyword>
<protein>
    <submittedName>
        <fullName evidence="1">Uncharacterized protein</fullName>
    </submittedName>
</protein>
<proteinExistence type="predicted"/>
<evidence type="ECO:0000313" key="2">
    <source>
        <dbReference type="Proteomes" id="UP001054945"/>
    </source>
</evidence>
<name>A0AAV4XPB2_CAEEX</name>
<dbReference type="Proteomes" id="UP001054945">
    <property type="component" value="Unassembled WGS sequence"/>
</dbReference>
<accession>A0AAV4XPB2</accession>
<gene>
    <name evidence="1" type="ORF">CEXT_584451</name>
</gene>
<reference evidence="1 2" key="1">
    <citation type="submission" date="2021-06" db="EMBL/GenBank/DDBJ databases">
        <title>Caerostris extrusa draft genome.</title>
        <authorList>
            <person name="Kono N."/>
            <person name="Arakawa K."/>
        </authorList>
    </citation>
    <scope>NUCLEOTIDE SEQUENCE [LARGE SCALE GENOMIC DNA]</scope>
</reference>
<dbReference type="EMBL" id="BPLR01000608">
    <property type="protein sequence ID" value="GIY96020.1"/>
    <property type="molecule type" value="Genomic_DNA"/>
</dbReference>